<evidence type="ECO:0008006" key="10">
    <source>
        <dbReference type="Google" id="ProtNLM"/>
    </source>
</evidence>
<evidence type="ECO:0000256" key="3">
    <source>
        <dbReference type="ARBA" id="ARBA00022597"/>
    </source>
</evidence>
<dbReference type="Proteomes" id="UP000663843">
    <property type="component" value="Unassembled WGS sequence"/>
</dbReference>
<protein>
    <recommendedName>
        <fullName evidence="10">Sugar phosphate transporter domain-containing protein</fullName>
    </recommendedName>
</protein>
<dbReference type="Pfam" id="PF08449">
    <property type="entry name" value="UAA"/>
    <property type="match status" value="2"/>
</dbReference>
<name>A0A8H2WG23_9AGAM</name>
<comment type="subcellular location">
    <subcellularLocation>
        <location evidence="1">Endomembrane system</location>
        <topology evidence="1">Multi-pass membrane protein</topology>
    </subcellularLocation>
</comment>
<feature type="region of interest" description="Disordered" evidence="7">
    <location>
        <begin position="409"/>
        <end position="431"/>
    </location>
</feature>
<dbReference type="EMBL" id="CAJMWT010000958">
    <property type="protein sequence ID" value="CAE6367211.1"/>
    <property type="molecule type" value="Genomic_DNA"/>
</dbReference>
<keyword evidence="5" id="KW-1133">Transmembrane helix</keyword>
<keyword evidence="6" id="KW-0472">Membrane</keyword>
<dbReference type="GO" id="GO:0000139">
    <property type="term" value="C:Golgi membrane"/>
    <property type="evidence" value="ECO:0007669"/>
    <property type="project" value="TreeGrafter"/>
</dbReference>
<feature type="compositionally biased region" description="Low complexity" evidence="7">
    <location>
        <begin position="410"/>
        <end position="420"/>
    </location>
</feature>
<keyword evidence="4" id="KW-0812">Transmembrane</keyword>
<dbReference type="GO" id="GO:0005789">
    <property type="term" value="C:endoplasmic reticulum membrane"/>
    <property type="evidence" value="ECO:0007669"/>
    <property type="project" value="TreeGrafter"/>
</dbReference>
<gene>
    <name evidence="8" type="ORF">RDB_LOCUS16000</name>
</gene>
<organism evidence="8 9">
    <name type="scientific">Rhizoctonia solani</name>
    <dbReference type="NCBI Taxonomy" id="456999"/>
    <lineage>
        <taxon>Eukaryota</taxon>
        <taxon>Fungi</taxon>
        <taxon>Dikarya</taxon>
        <taxon>Basidiomycota</taxon>
        <taxon>Agaricomycotina</taxon>
        <taxon>Agaricomycetes</taxon>
        <taxon>Cantharellales</taxon>
        <taxon>Ceratobasidiaceae</taxon>
        <taxon>Rhizoctonia</taxon>
    </lineage>
</organism>
<evidence type="ECO:0000256" key="7">
    <source>
        <dbReference type="SAM" id="MobiDB-lite"/>
    </source>
</evidence>
<feature type="compositionally biased region" description="Low complexity" evidence="7">
    <location>
        <begin position="27"/>
        <end position="38"/>
    </location>
</feature>
<dbReference type="PANTHER" id="PTHR10778">
    <property type="entry name" value="SOLUTE CARRIER FAMILY 35 MEMBER B"/>
    <property type="match status" value="1"/>
</dbReference>
<evidence type="ECO:0000256" key="6">
    <source>
        <dbReference type="ARBA" id="ARBA00023136"/>
    </source>
</evidence>
<evidence type="ECO:0000256" key="2">
    <source>
        <dbReference type="ARBA" id="ARBA00022448"/>
    </source>
</evidence>
<dbReference type="PANTHER" id="PTHR10778:SF4">
    <property type="entry name" value="NUCLEOTIDE SUGAR TRANSPORTER SLC35B4"/>
    <property type="match status" value="1"/>
</dbReference>
<evidence type="ECO:0000256" key="1">
    <source>
        <dbReference type="ARBA" id="ARBA00004127"/>
    </source>
</evidence>
<dbReference type="AlphaFoldDB" id="A0A8H2WG23"/>
<evidence type="ECO:0000313" key="8">
    <source>
        <dbReference type="EMBL" id="CAE6367211.1"/>
    </source>
</evidence>
<feature type="compositionally biased region" description="Basic and acidic residues" evidence="7">
    <location>
        <begin position="421"/>
        <end position="431"/>
    </location>
</feature>
<dbReference type="InterPro" id="IPR013657">
    <property type="entry name" value="SCL35B1-4/HUT1"/>
</dbReference>
<comment type="caution">
    <text evidence="8">The sequence shown here is derived from an EMBL/GenBank/DDBJ whole genome shotgun (WGS) entry which is preliminary data.</text>
</comment>
<dbReference type="GO" id="GO:0005462">
    <property type="term" value="F:UDP-N-acetylglucosamine transmembrane transporter activity"/>
    <property type="evidence" value="ECO:0007669"/>
    <property type="project" value="TreeGrafter"/>
</dbReference>
<feature type="region of interest" description="Disordered" evidence="7">
    <location>
        <begin position="16"/>
        <end position="39"/>
    </location>
</feature>
<accession>A0A8H2WG23</accession>
<dbReference type="GO" id="GO:0005464">
    <property type="term" value="F:UDP-xylose transmembrane transporter activity"/>
    <property type="evidence" value="ECO:0007669"/>
    <property type="project" value="TreeGrafter"/>
</dbReference>
<evidence type="ECO:0000256" key="5">
    <source>
        <dbReference type="ARBA" id="ARBA00022989"/>
    </source>
</evidence>
<proteinExistence type="predicted"/>
<keyword evidence="2" id="KW-0813">Transport</keyword>
<evidence type="ECO:0000313" key="9">
    <source>
        <dbReference type="Proteomes" id="UP000663843"/>
    </source>
</evidence>
<sequence length="431" mass="47096">MQSHISSNYLTSRIRTRNRGDQPLGPSNTSTANSNISSGVKQSGAQRWQIKMPITLAPGLFDFVLAISLVFGGCCTNAWTLERVLNETPSMGTTLSLLQMSFITAQGLPSVLQWNTPSWSLVPLPSLKPRKIPLSVWSVQVVLICTIATLNNLTFRYKLPLSIQIVLRSAGKPCSFLHFLWANPGTRAHRLNDPRVLFCLQKVQPNPTARGLSRNPWSDHDNDFQITLGCVTPSRRQRIRIGCNLPSVIASRFRDTWVIPRANVCQVRAPLEGGSVLYREYLRNIVGKSSTNWSCAQHAMSVPIISCMWTEIAEGWRSLATSSSSHTSFYGLNGLHAILAFNIITQAVCVTGVNNLTSQVSSVTTNLVLTARKAASLCLSIWWFGSGVSTRLAIGATCVFAGTVLYAQASSGPKPTTSSPSEEKMPEKSSS</sequence>
<keyword evidence="3" id="KW-0762">Sugar transport</keyword>
<reference evidence="8" key="1">
    <citation type="submission" date="2021-01" db="EMBL/GenBank/DDBJ databases">
        <authorList>
            <person name="Kaushik A."/>
        </authorList>
    </citation>
    <scope>NUCLEOTIDE SEQUENCE</scope>
    <source>
        <strain evidence="8">AG2-2IIIB</strain>
    </source>
</reference>
<evidence type="ECO:0000256" key="4">
    <source>
        <dbReference type="ARBA" id="ARBA00022692"/>
    </source>
</evidence>